<dbReference type="EMBL" id="CP138894">
    <property type="protein sequence ID" value="WPK23016.1"/>
    <property type="molecule type" value="Genomic_DNA"/>
</dbReference>
<evidence type="ECO:0000256" key="4">
    <source>
        <dbReference type="ARBA" id="ARBA00023015"/>
    </source>
</evidence>
<evidence type="ECO:0000313" key="12">
    <source>
        <dbReference type="Proteomes" id="UP001338582"/>
    </source>
</evidence>
<keyword evidence="7 9" id="KW-0539">Nucleus</keyword>
<keyword evidence="5 9" id="KW-0010">Activator</keyword>
<comment type="subcellular location">
    <subcellularLocation>
        <location evidence="1 9">Nucleus</location>
    </subcellularLocation>
</comment>
<evidence type="ECO:0000256" key="2">
    <source>
        <dbReference type="ARBA" id="ARBA00007813"/>
    </source>
</evidence>
<comment type="function">
    <text evidence="9">Component of the Mediator complex, a coactivator involved in the regulated transcription of nearly all RNA polymerase II-dependent genes. Mediator functions as a bridge to convey information from gene-specific regulatory proteins to the basal RNA polymerase II transcription machinery. Mediator is recruited to promoters by direct interactions with regulatory proteins and serves as a scaffold for the assembly of a functional preinitiation complex with RNA polymerase II and the general transcription factors.</text>
</comment>
<evidence type="ECO:0000256" key="1">
    <source>
        <dbReference type="ARBA" id="ARBA00004123"/>
    </source>
</evidence>
<evidence type="ECO:0000259" key="10">
    <source>
        <dbReference type="Pfam" id="PF08638"/>
    </source>
</evidence>
<dbReference type="GO" id="GO:0070847">
    <property type="term" value="C:core mediator complex"/>
    <property type="evidence" value="ECO:0007669"/>
    <property type="project" value="TreeGrafter"/>
</dbReference>
<evidence type="ECO:0000256" key="7">
    <source>
        <dbReference type="ARBA" id="ARBA00023242"/>
    </source>
</evidence>
<evidence type="ECO:0000256" key="6">
    <source>
        <dbReference type="ARBA" id="ARBA00023163"/>
    </source>
</evidence>
<dbReference type="GO" id="GO:0016592">
    <property type="term" value="C:mediator complex"/>
    <property type="evidence" value="ECO:0007669"/>
    <property type="project" value="UniProtKB-UniRule"/>
</dbReference>
<dbReference type="InterPro" id="IPR013947">
    <property type="entry name" value="Mediator_Med14"/>
</dbReference>
<evidence type="ECO:0000256" key="5">
    <source>
        <dbReference type="ARBA" id="ARBA00023159"/>
    </source>
</evidence>
<comment type="similarity">
    <text evidence="2 9">Belongs to the Mediator complex subunit 14 family.</text>
</comment>
<dbReference type="InterPro" id="IPR055122">
    <property type="entry name" value="Med14_N"/>
</dbReference>
<comment type="subunit">
    <text evidence="9">Component of the Mediator complex.</text>
</comment>
<dbReference type="Pfam" id="PF08638">
    <property type="entry name" value="Med14"/>
    <property type="match status" value="1"/>
</dbReference>
<dbReference type="AlphaFoldDB" id="A0AAX4H494"/>
<dbReference type="Proteomes" id="UP001338582">
    <property type="component" value="Chromosome 1"/>
</dbReference>
<dbReference type="KEGG" id="asau:88171308"/>
<protein>
    <recommendedName>
        <fullName evidence="3 9">Mediator of RNA polymerase II transcription subunit 14</fullName>
    </recommendedName>
    <alternativeName>
        <fullName evidence="8 9">Mediator complex subunit 14</fullName>
    </alternativeName>
</protein>
<sequence length="1006" mass="116068">MSVDTKSRNGAIGVSHGRTAPPEIPHVTANILPLLNILRFHTQESYKRLESLVEKLANTKTTSSDVNRKLALLDLIVSMRQDFVKIYTLVKWAQRSKDVSKLIDLLNWLRSQEYYFEGLSHGINELNHFSGAKLPSSDIPLALEVLVRGRPQLPSYNYIQKPPISPKIILKVLKDLNLALTARMALMDEIPHRFHNNYVVKDGRIIITIPGEFQVSITVANDLIIDEPCDYHKSPFFFIDFAFLFGINPETSLITHKDSKIVSALPKASREKLESVANQVLLNLSLLGLYEVLHKYSISFKLFLISRQLKDLSVNSKWRGNFQFKYSSSLIIINYWNNHFLSRSWKSFIEIGIDKKYNLNFRWFKNGKYELDHDIPDINGNSSDPEDAEDLSIDSILTTIVHKHSEKIMNKIHNLFNKTVNQSAASFLSPHQLLVELTPRKSTILAINPLTGFLFFTDPSPIESQYQAKINSVPSVTENKNFITEQDMIKNVVENLILIRLDMSNSFLRTKLITTEWIPNDFIKISENETSRLFSFITDLRSNPSYKLQFYRCRNWPSAWFLIYMLNGHSSKTHWWVARTKSIQGEWRLQWLKMLDTDSHSELDYKFLNNLSTSCSNLIIHHLITEELEQREVQYLRVNNKEILRKFNVPGDLTPQTFETVIALHNSGNLLPLSASSSTIFLVVKLSTEGTSTKLQLTMYGSLKEQKLGDVISFAHIDVKLHPDLLLFELLSSVCLNENNDETNESTSTQKLLTVLFESLRRMSALLISLEQLRASNIEVTRYDLSEICFKVHSFYKPFTLILANQVDGRKAQIIPDQNENSHVKLLLDIVNKDYAQKSNSLAGCFKYLQECVSIFRAAQSVNEILDSNELKLPNQLSRLRFDFKFQSLNKVHFIFNINSAHSTSPKKIQKDRIVFAITFARNKFDSRQILFFKFSMKDNMSAENLKFRKLFELIYRATNELQETCHSKKKSFVKLNYDFLTEGEILEPLMKKIAETFVSYVRSEN</sequence>
<evidence type="ECO:0000256" key="9">
    <source>
        <dbReference type="RuleBase" id="RU365082"/>
    </source>
</evidence>
<evidence type="ECO:0000313" key="11">
    <source>
        <dbReference type="EMBL" id="WPK23016.1"/>
    </source>
</evidence>
<dbReference type="RefSeq" id="XP_062875403.1">
    <property type="nucleotide sequence ID" value="XM_063019333.1"/>
</dbReference>
<evidence type="ECO:0000256" key="8">
    <source>
        <dbReference type="ARBA" id="ARBA00032007"/>
    </source>
</evidence>
<gene>
    <name evidence="11" type="ORF">PUMCH_000239</name>
</gene>
<keyword evidence="6 9" id="KW-0804">Transcription</keyword>
<accession>A0AAX4H494</accession>
<dbReference type="GeneID" id="88171308"/>
<dbReference type="PANTHER" id="PTHR12809">
    <property type="entry name" value="MEDIATOR COMPLEX SUBUNIT"/>
    <property type="match status" value="1"/>
</dbReference>
<dbReference type="GO" id="GO:0006357">
    <property type="term" value="P:regulation of transcription by RNA polymerase II"/>
    <property type="evidence" value="ECO:0007669"/>
    <property type="project" value="InterPro"/>
</dbReference>
<evidence type="ECO:0000256" key="3">
    <source>
        <dbReference type="ARBA" id="ARBA00019619"/>
    </source>
</evidence>
<dbReference type="PANTHER" id="PTHR12809:SF2">
    <property type="entry name" value="MEDIATOR OF RNA POLYMERASE II TRANSCRIPTION SUBUNIT 14"/>
    <property type="match status" value="1"/>
</dbReference>
<dbReference type="GO" id="GO:0003712">
    <property type="term" value="F:transcription coregulator activity"/>
    <property type="evidence" value="ECO:0007669"/>
    <property type="project" value="UniProtKB-UniRule"/>
</dbReference>
<reference evidence="11 12" key="1">
    <citation type="submission" date="2023-10" db="EMBL/GenBank/DDBJ databases">
        <title>Draft Genome Sequence of Candida saopaulonensis from a very Premature Infant with Sepsis.</title>
        <authorList>
            <person name="Ning Y."/>
            <person name="Dai R."/>
            <person name="Xiao M."/>
            <person name="Xu Y."/>
            <person name="Yan Q."/>
            <person name="Zhang L."/>
        </authorList>
    </citation>
    <scope>NUCLEOTIDE SEQUENCE [LARGE SCALE GENOMIC DNA]</scope>
    <source>
        <strain evidence="11 12">19XY460</strain>
    </source>
</reference>
<organism evidence="11 12">
    <name type="scientific">Australozyma saopauloensis</name>
    <dbReference type="NCBI Taxonomy" id="291208"/>
    <lineage>
        <taxon>Eukaryota</taxon>
        <taxon>Fungi</taxon>
        <taxon>Dikarya</taxon>
        <taxon>Ascomycota</taxon>
        <taxon>Saccharomycotina</taxon>
        <taxon>Pichiomycetes</taxon>
        <taxon>Metschnikowiaceae</taxon>
        <taxon>Australozyma</taxon>
    </lineage>
</organism>
<feature type="domain" description="Mediator complex subunit MED14 N-terminal" evidence="10">
    <location>
        <begin position="32"/>
        <end position="220"/>
    </location>
</feature>
<proteinExistence type="inferred from homology"/>
<keyword evidence="12" id="KW-1185">Reference proteome</keyword>
<name>A0AAX4H494_9ASCO</name>
<keyword evidence="4 9" id="KW-0805">Transcription regulation</keyword>